<feature type="compositionally biased region" description="Basic and acidic residues" evidence="1">
    <location>
        <begin position="29"/>
        <end position="50"/>
    </location>
</feature>
<evidence type="ECO:0000313" key="3">
    <source>
        <dbReference type="Proteomes" id="UP000553756"/>
    </source>
</evidence>
<feature type="compositionally biased region" description="Low complexity" evidence="1">
    <location>
        <begin position="110"/>
        <end position="122"/>
    </location>
</feature>
<feature type="region of interest" description="Disordered" evidence="1">
    <location>
        <begin position="110"/>
        <end position="174"/>
    </location>
</feature>
<organism evidence="2 3">
    <name type="scientific">Bifidobacterium panos</name>
    <dbReference type="NCBI Taxonomy" id="2675321"/>
    <lineage>
        <taxon>Bacteria</taxon>
        <taxon>Bacillati</taxon>
        <taxon>Actinomycetota</taxon>
        <taxon>Actinomycetes</taxon>
        <taxon>Bifidobacteriales</taxon>
        <taxon>Bifidobacteriaceae</taxon>
        <taxon>Bifidobacterium</taxon>
    </lineage>
</organism>
<evidence type="ECO:0008006" key="4">
    <source>
        <dbReference type="Google" id="ProtNLM"/>
    </source>
</evidence>
<evidence type="ECO:0000256" key="1">
    <source>
        <dbReference type="SAM" id="MobiDB-lite"/>
    </source>
</evidence>
<dbReference type="EMBL" id="JAAIIJ010000028">
    <property type="protein sequence ID" value="NMN02778.1"/>
    <property type="molecule type" value="Genomic_DNA"/>
</dbReference>
<keyword evidence="3" id="KW-1185">Reference proteome</keyword>
<dbReference type="RefSeq" id="WP_172147009.1">
    <property type="nucleotide sequence ID" value="NZ_JAAIIJ010000028.1"/>
</dbReference>
<evidence type="ECO:0000313" key="2">
    <source>
        <dbReference type="EMBL" id="NMN02778.1"/>
    </source>
</evidence>
<comment type="caution">
    <text evidence="2">The sequence shown here is derived from an EMBL/GenBank/DDBJ whole genome shotgun (WGS) entry which is preliminary data.</text>
</comment>
<reference evidence="2 3" key="1">
    <citation type="submission" date="2020-02" db="EMBL/GenBank/DDBJ databases">
        <title>Characterization of phylogenetic diversity of novel bifidobacterial species isolated in Czech ZOOs.</title>
        <authorList>
            <person name="Lugli G.A."/>
            <person name="Vera N.B."/>
            <person name="Ventura M."/>
        </authorList>
    </citation>
    <scope>NUCLEOTIDE SEQUENCE [LARGE SCALE GENOMIC DNA]</scope>
    <source>
        <strain evidence="2 3">DSM 109963</strain>
    </source>
</reference>
<protein>
    <recommendedName>
        <fullName evidence="4">Scaffolding protein</fullName>
    </recommendedName>
</protein>
<name>A0ABX1SY59_9BIFI</name>
<gene>
    <name evidence="2" type="ORF">G1C94_1400</name>
</gene>
<proteinExistence type="predicted"/>
<dbReference type="Proteomes" id="UP000553756">
    <property type="component" value="Unassembled WGS sequence"/>
</dbReference>
<sequence length="174" mass="18611">MNEENTVAETVKDEAAQPDMGATGTPAETPDKTEPDWKALSRKHEDAEKRNYKMAQDLQATVAERDAQIARLNARLAHPELTESDFEMCGATSADEITAWADKFAARISTPDATAAKDAATPGDEAPREKQPVPPTPAYLSAVAASQGAPTAKRGSGDSPAEIYKKTKNSIKLD</sequence>
<accession>A0ABX1SY59</accession>
<feature type="region of interest" description="Disordered" evidence="1">
    <location>
        <begin position="1"/>
        <end position="50"/>
    </location>
</feature>